<keyword evidence="1" id="KW-0238">DNA-binding</keyword>
<dbReference type="SUPFAM" id="SSF47413">
    <property type="entry name" value="lambda repressor-like DNA-binding domains"/>
    <property type="match status" value="1"/>
</dbReference>
<dbReference type="InterPro" id="IPR010982">
    <property type="entry name" value="Lambda_DNA-bd_dom_sf"/>
</dbReference>
<dbReference type="Gramene" id="rna44406">
    <property type="protein sequence ID" value="RHN49562.1"/>
    <property type="gene ID" value="gene44406"/>
</dbReference>
<dbReference type="AlphaFoldDB" id="A0A396H8G9"/>
<organism evidence="3">
    <name type="scientific">Medicago truncatula</name>
    <name type="common">Barrel medic</name>
    <name type="synonym">Medicago tribuloides</name>
    <dbReference type="NCBI Taxonomy" id="3880"/>
    <lineage>
        <taxon>Eukaryota</taxon>
        <taxon>Viridiplantae</taxon>
        <taxon>Streptophyta</taxon>
        <taxon>Embryophyta</taxon>
        <taxon>Tracheophyta</taxon>
        <taxon>Spermatophyta</taxon>
        <taxon>Magnoliopsida</taxon>
        <taxon>eudicotyledons</taxon>
        <taxon>Gunneridae</taxon>
        <taxon>Pentapetalae</taxon>
        <taxon>rosids</taxon>
        <taxon>fabids</taxon>
        <taxon>Fabales</taxon>
        <taxon>Fabaceae</taxon>
        <taxon>Papilionoideae</taxon>
        <taxon>50 kb inversion clade</taxon>
        <taxon>NPAAA clade</taxon>
        <taxon>Hologalegina</taxon>
        <taxon>IRL clade</taxon>
        <taxon>Trifolieae</taxon>
        <taxon>Medicago</taxon>
    </lineage>
</organism>
<dbReference type="Proteomes" id="UP000265566">
    <property type="component" value="Chromosome 7"/>
</dbReference>
<dbReference type="EMBL" id="PSQE01000007">
    <property type="protein sequence ID" value="RHN49562.1"/>
    <property type="molecule type" value="Genomic_DNA"/>
</dbReference>
<sequence length="71" mass="8088">MDKKLTQAQLAQIINEKPQVIKEYESGKAIPNQMIIGKLESWREHLVPKSLGRNEKVDLMVVYVVGSILHC</sequence>
<evidence type="ECO:0000313" key="3">
    <source>
        <dbReference type="EMBL" id="RHN49562.1"/>
    </source>
</evidence>
<name>A0A396H8G9_MEDTR</name>
<dbReference type="PANTHER" id="PTHR10245">
    <property type="entry name" value="ENDOTHELIAL DIFFERENTIATION-RELATED FACTOR 1 MULTIPROTEIN BRIDGING FACTOR 1"/>
    <property type="match status" value="1"/>
</dbReference>
<evidence type="ECO:0000259" key="2">
    <source>
        <dbReference type="PROSITE" id="PS50943"/>
    </source>
</evidence>
<reference evidence="3" key="1">
    <citation type="journal article" date="2018" name="Nat. Plants">
        <title>Whole-genome landscape of Medicago truncatula symbiotic genes.</title>
        <authorList>
            <person name="Pecrix Y."/>
            <person name="Gamas P."/>
            <person name="Carrere S."/>
        </authorList>
    </citation>
    <scope>NUCLEOTIDE SEQUENCE</scope>
    <source>
        <tissue evidence="3">Leaves</tissue>
    </source>
</reference>
<feature type="domain" description="HTH cro/C1-type" evidence="2">
    <location>
        <begin position="3"/>
        <end position="33"/>
    </location>
</feature>
<dbReference type="Pfam" id="PF01381">
    <property type="entry name" value="HTH_3"/>
    <property type="match status" value="1"/>
</dbReference>
<gene>
    <name evidence="3" type="ORF">MtrunA17_Chr7g0275831</name>
</gene>
<dbReference type="Gene3D" id="1.10.260.40">
    <property type="entry name" value="lambda repressor-like DNA-binding domains"/>
    <property type="match status" value="1"/>
</dbReference>
<protein>
    <submittedName>
        <fullName evidence="3">Putative transcription factor Lambda-DB family</fullName>
    </submittedName>
</protein>
<dbReference type="PROSITE" id="PS50943">
    <property type="entry name" value="HTH_CROC1"/>
    <property type="match status" value="1"/>
</dbReference>
<evidence type="ECO:0000256" key="1">
    <source>
        <dbReference type="ARBA" id="ARBA00023125"/>
    </source>
</evidence>
<accession>A0A396H8G9</accession>
<dbReference type="PANTHER" id="PTHR10245:SF117">
    <property type="entry name" value="MULTIPROTEIN-BRIDGING FACTOR 1B"/>
    <property type="match status" value="1"/>
</dbReference>
<comment type="caution">
    <text evidence="3">The sequence shown here is derived from an EMBL/GenBank/DDBJ whole genome shotgun (WGS) entry which is preliminary data.</text>
</comment>
<proteinExistence type="predicted"/>
<dbReference type="InterPro" id="IPR001387">
    <property type="entry name" value="Cro/C1-type_HTH"/>
</dbReference>
<dbReference type="GO" id="GO:0003677">
    <property type="term" value="F:DNA binding"/>
    <property type="evidence" value="ECO:0007669"/>
    <property type="project" value="UniProtKB-KW"/>
</dbReference>
<dbReference type="CDD" id="cd00093">
    <property type="entry name" value="HTH_XRE"/>
    <property type="match status" value="1"/>
</dbReference>